<organism evidence="2 3">
    <name type="scientific">Eumeta variegata</name>
    <name type="common">Bagworm moth</name>
    <name type="synonym">Eumeta japonica</name>
    <dbReference type="NCBI Taxonomy" id="151549"/>
    <lineage>
        <taxon>Eukaryota</taxon>
        <taxon>Metazoa</taxon>
        <taxon>Ecdysozoa</taxon>
        <taxon>Arthropoda</taxon>
        <taxon>Hexapoda</taxon>
        <taxon>Insecta</taxon>
        <taxon>Pterygota</taxon>
        <taxon>Neoptera</taxon>
        <taxon>Endopterygota</taxon>
        <taxon>Lepidoptera</taxon>
        <taxon>Glossata</taxon>
        <taxon>Ditrysia</taxon>
        <taxon>Tineoidea</taxon>
        <taxon>Psychidae</taxon>
        <taxon>Oiketicinae</taxon>
        <taxon>Eumeta</taxon>
    </lineage>
</organism>
<evidence type="ECO:0000256" key="1">
    <source>
        <dbReference type="SAM" id="MobiDB-lite"/>
    </source>
</evidence>
<keyword evidence="3" id="KW-1185">Reference proteome</keyword>
<name>A0A4C1UA64_EUMVA</name>
<evidence type="ECO:0000313" key="2">
    <source>
        <dbReference type="EMBL" id="GBP23000.1"/>
    </source>
</evidence>
<evidence type="ECO:0000313" key="3">
    <source>
        <dbReference type="Proteomes" id="UP000299102"/>
    </source>
</evidence>
<dbReference type="Proteomes" id="UP000299102">
    <property type="component" value="Unassembled WGS sequence"/>
</dbReference>
<proteinExistence type="predicted"/>
<dbReference type="AlphaFoldDB" id="A0A4C1UA64"/>
<comment type="caution">
    <text evidence="2">The sequence shown here is derived from an EMBL/GenBank/DDBJ whole genome shotgun (WGS) entry which is preliminary data.</text>
</comment>
<protein>
    <submittedName>
        <fullName evidence="2">Uncharacterized protein</fullName>
    </submittedName>
</protein>
<sequence length="120" mass="13314">MGEGRKLTRQSVCEGRGEYTPRGCIVTYLATENLKHQEIKNKEAIAFTRCTTIIYNTLGAGSRRFAECLEKPQSGERAASSRSCYTRLGASRPARRAFSEKRGGADLERNPDKAVKIGKE</sequence>
<gene>
    <name evidence="2" type="ORF">EVAR_15674_1</name>
</gene>
<feature type="compositionally biased region" description="Basic and acidic residues" evidence="1">
    <location>
        <begin position="97"/>
        <end position="120"/>
    </location>
</feature>
<dbReference type="EMBL" id="BGZK01000146">
    <property type="protein sequence ID" value="GBP23000.1"/>
    <property type="molecule type" value="Genomic_DNA"/>
</dbReference>
<reference evidence="2 3" key="1">
    <citation type="journal article" date="2019" name="Commun. Biol.">
        <title>The bagworm genome reveals a unique fibroin gene that provides high tensile strength.</title>
        <authorList>
            <person name="Kono N."/>
            <person name="Nakamura H."/>
            <person name="Ohtoshi R."/>
            <person name="Tomita M."/>
            <person name="Numata K."/>
            <person name="Arakawa K."/>
        </authorList>
    </citation>
    <scope>NUCLEOTIDE SEQUENCE [LARGE SCALE GENOMIC DNA]</scope>
</reference>
<feature type="region of interest" description="Disordered" evidence="1">
    <location>
        <begin position="95"/>
        <end position="120"/>
    </location>
</feature>
<accession>A0A4C1UA64</accession>